<dbReference type="GO" id="GO:0000981">
    <property type="term" value="F:DNA-binding transcription factor activity, RNA polymerase II-specific"/>
    <property type="evidence" value="ECO:0007669"/>
    <property type="project" value="TreeGrafter"/>
</dbReference>
<keyword evidence="9" id="KW-0539">Nucleus</keyword>
<keyword evidence="5" id="KW-0238">DNA-binding</keyword>
<dbReference type="GO" id="GO:0005789">
    <property type="term" value="C:endoplasmic reticulum membrane"/>
    <property type="evidence" value="ECO:0007669"/>
    <property type="project" value="UniProtKB-SubCell"/>
</dbReference>
<feature type="domain" description="BZIP" evidence="11">
    <location>
        <begin position="214"/>
        <end position="277"/>
    </location>
</feature>
<dbReference type="AlphaFoldDB" id="A0A974D048"/>
<dbReference type="Gene3D" id="1.20.5.170">
    <property type="match status" value="1"/>
</dbReference>
<evidence type="ECO:0000256" key="5">
    <source>
        <dbReference type="ARBA" id="ARBA00023125"/>
    </source>
</evidence>
<gene>
    <name evidence="12" type="ORF">XELAEV_18024474mg</name>
</gene>
<evidence type="ECO:0000256" key="6">
    <source>
        <dbReference type="ARBA" id="ARBA00023159"/>
    </source>
</evidence>
<dbReference type="PROSITE" id="PS50217">
    <property type="entry name" value="BZIP"/>
    <property type="match status" value="1"/>
</dbReference>
<keyword evidence="6" id="KW-0010">Activator</keyword>
<feature type="compositionally biased region" description="Basic and acidic residues" evidence="10">
    <location>
        <begin position="404"/>
        <end position="418"/>
    </location>
</feature>
<dbReference type="FunFam" id="1.20.5.170:FF:000054">
    <property type="entry name" value="Cyclic AMP-responsive element-binding protein 3-like 2"/>
    <property type="match status" value="1"/>
</dbReference>
<dbReference type="PROSITE" id="PS00036">
    <property type="entry name" value="BZIP_BASIC"/>
    <property type="match status" value="1"/>
</dbReference>
<dbReference type="InterPro" id="IPR046347">
    <property type="entry name" value="bZIP_sf"/>
</dbReference>
<feature type="compositionally biased region" description="Low complexity" evidence="10">
    <location>
        <begin position="158"/>
        <end position="171"/>
    </location>
</feature>
<feature type="compositionally biased region" description="Polar residues" evidence="10">
    <location>
        <begin position="76"/>
        <end position="90"/>
    </location>
</feature>
<dbReference type="SMART" id="SM00338">
    <property type="entry name" value="BRLZ"/>
    <property type="match status" value="1"/>
</dbReference>
<keyword evidence="8" id="KW-0834">Unfolded protein response</keyword>
<dbReference type="OMA" id="LENANXV"/>
<feature type="compositionally biased region" description="Low complexity" evidence="10">
    <location>
        <begin position="133"/>
        <end position="147"/>
    </location>
</feature>
<protein>
    <recommendedName>
        <fullName evidence="11">BZIP domain-containing protein</fullName>
    </recommendedName>
</protein>
<evidence type="ECO:0000256" key="10">
    <source>
        <dbReference type="SAM" id="MobiDB-lite"/>
    </source>
</evidence>
<evidence type="ECO:0000256" key="8">
    <source>
        <dbReference type="ARBA" id="ARBA00023230"/>
    </source>
</evidence>
<evidence type="ECO:0000313" key="12">
    <source>
        <dbReference type="EMBL" id="OCT81966.1"/>
    </source>
</evidence>
<reference evidence="13" key="1">
    <citation type="journal article" date="2016" name="Nature">
        <title>Genome evolution in the allotetraploid frog Xenopus laevis.</title>
        <authorList>
            <person name="Session A.M."/>
            <person name="Uno Y."/>
            <person name="Kwon T."/>
            <person name="Chapman J.A."/>
            <person name="Toyoda A."/>
            <person name="Takahashi S."/>
            <person name="Fukui A."/>
            <person name="Hikosaka A."/>
            <person name="Suzuki A."/>
            <person name="Kondo M."/>
            <person name="van Heeringen S.J."/>
            <person name="Quigley I."/>
            <person name="Heinz S."/>
            <person name="Ogino H."/>
            <person name="Ochi H."/>
            <person name="Hellsten U."/>
            <person name="Lyons J.B."/>
            <person name="Simakov O."/>
            <person name="Putnam N."/>
            <person name="Stites J."/>
            <person name="Kuroki Y."/>
            <person name="Tanaka T."/>
            <person name="Michiue T."/>
            <person name="Watanabe M."/>
            <person name="Bogdanovic O."/>
            <person name="Lister R."/>
            <person name="Georgiou G."/>
            <person name="Paranjpe S.S."/>
            <person name="van Kruijsbergen I."/>
            <person name="Shu S."/>
            <person name="Carlson J."/>
            <person name="Kinoshita T."/>
            <person name="Ohta Y."/>
            <person name="Mawaribuchi S."/>
            <person name="Jenkins J."/>
            <person name="Grimwood J."/>
            <person name="Schmutz J."/>
            <person name="Mitros T."/>
            <person name="Mozaffari S.V."/>
            <person name="Suzuki Y."/>
            <person name="Haramoto Y."/>
            <person name="Yamamoto T.S."/>
            <person name="Takagi C."/>
            <person name="Heald R."/>
            <person name="Miller K."/>
            <person name="Haudenschild C."/>
            <person name="Kitzman J."/>
            <person name="Nakayama T."/>
            <person name="Izutsu Y."/>
            <person name="Robert J."/>
            <person name="Fortriede J."/>
            <person name="Burns K."/>
            <person name="Lotay V."/>
            <person name="Karimi K."/>
            <person name="Yasuoka Y."/>
            <person name="Dichmann D.S."/>
            <person name="Flajnik M.F."/>
            <person name="Houston D.W."/>
            <person name="Shendure J."/>
            <person name="DuPasquier L."/>
            <person name="Vize P.D."/>
            <person name="Zorn A.M."/>
            <person name="Ito M."/>
            <person name="Marcotte E.M."/>
            <person name="Wallingford J.B."/>
            <person name="Ito Y."/>
            <person name="Asashima M."/>
            <person name="Ueno N."/>
            <person name="Matsuda Y."/>
            <person name="Veenstra G.J."/>
            <person name="Fujiyama A."/>
            <person name="Harland R.M."/>
            <person name="Taira M."/>
            <person name="Rokhsar D.S."/>
        </authorList>
    </citation>
    <scope>NUCLEOTIDE SEQUENCE [LARGE SCALE GENOMIC DNA]</scope>
    <source>
        <strain evidence="13">J</strain>
    </source>
</reference>
<evidence type="ECO:0000256" key="9">
    <source>
        <dbReference type="ARBA" id="ARBA00023242"/>
    </source>
</evidence>
<organism evidence="12 13">
    <name type="scientific">Xenopus laevis</name>
    <name type="common">African clawed frog</name>
    <dbReference type="NCBI Taxonomy" id="8355"/>
    <lineage>
        <taxon>Eukaryota</taxon>
        <taxon>Metazoa</taxon>
        <taxon>Chordata</taxon>
        <taxon>Craniata</taxon>
        <taxon>Vertebrata</taxon>
        <taxon>Euteleostomi</taxon>
        <taxon>Amphibia</taxon>
        <taxon>Batrachia</taxon>
        <taxon>Anura</taxon>
        <taxon>Pipoidea</taxon>
        <taxon>Pipidae</taxon>
        <taxon>Xenopodinae</taxon>
        <taxon>Xenopus</taxon>
        <taxon>Xenopus</taxon>
    </lineage>
</organism>
<sequence length="418" mass="46407">MESAALPQDRTFHSPFLELEDFSEADFMNNMHFSEALDDFSNELFNSFFDDPPLLDRDSLLDMDVESPSPPIQAEHSYSLSGDSAPQSPALTIKEEDEESQTEPPSSGVWALEHEICSLLVKQEHGMMPLTPPSSHSSDSDGSQSPRSLPPPSPARPAPRSSHAISSSPLLTAPHKLQGTSGPLMLTEEERRTLVAEGYPIPIKLPLTKTEEKALKRVRRKIKNKISAQESRRKKKEYVECLEKKVETFTSQNSELWKKVETLENANRSLLQQLQKLQALVTGKVPRPCKLAATQTSTCLMVMVLCFVLAFGSLIPSFPEFSSGSQTVKSAPLLTPDLYTHSQIRSRNLLSYDEVPGAMDEGPNSVLGLQKTDWVPDAASLSQHPEYTSHERGKYLGDNQTDGRLTRQEEGGRSSEFL</sequence>
<evidence type="ECO:0000256" key="3">
    <source>
        <dbReference type="ARBA" id="ARBA00009050"/>
    </source>
</evidence>
<evidence type="ECO:0000256" key="7">
    <source>
        <dbReference type="ARBA" id="ARBA00023163"/>
    </source>
</evidence>
<dbReference type="CDD" id="cd14689">
    <property type="entry name" value="bZIP_CREB3"/>
    <property type="match status" value="1"/>
</dbReference>
<feature type="region of interest" description="Disordered" evidence="10">
    <location>
        <begin position="380"/>
        <end position="418"/>
    </location>
</feature>
<name>A0A974D048_XENLA</name>
<dbReference type="PANTHER" id="PTHR46004:SF1">
    <property type="entry name" value="CYCLIC AMP-RESPONSIVE ELEMENT-BINDING PROTEIN 3-LIKE PROTEIN 1"/>
    <property type="match status" value="1"/>
</dbReference>
<feature type="region of interest" description="Disordered" evidence="10">
    <location>
        <begin position="59"/>
        <end position="109"/>
    </location>
</feature>
<dbReference type="EMBL" id="CM004473">
    <property type="protein sequence ID" value="OCT81966.1"/>
    <property type="molecule type" value="Genomic_DNA"/>
</dbReference>
<evidence type="ECO:0000256" key="1">
    <source>
        <dbReference type="ARBA" id="ARBA00004123"/>
    </source>
</evidence>
<proteinExistence type="inferred from homology"/>
<dbReference type="GO" id="GO:0005634">
    <property type="term" value="C:nucleus"/>
    <property type="evidence" value="ECO:0007669"/>
    <property type="project" value="UniProtKB-SubCell"/>
</dbReference>
<keyword evidence="7" id="KW-0804">Transcription</keyword>
<comment type="similarity">
    <text evidence="3">Belongs to the bZIP family. ATF subfamily.</text>
</comment>
<dbReference type="SUPFAM" id="SSF57959">
    <property type="entry name" value="Leucine zipper domain"/>
    <property type="match status" value="1"/>
</dbReference>
<feature type="region of interest" description="Disordered" evidence="10">
    <location>
        <begin position="126"/>
        <end position="182"/>
    </location>
</feature>
<dbReference type="Pfam" id="PF00170">
    <property type="entry name" value="bZIP_1"/>
    <property type="match status" value="1"/>
</dbReference>
<evidence type="ECO:0000259" key="11">
    <source>
        <dbReference type="PROSITE" id="PS50217"/>
    </source>
</evidence>
<keyword evidence="4" id="KW-0805">Transcription regulation</keyword>
<dbReference type="InterPro" id="IPR004827">
    <property type="entry name" value="bZIP"/>
</dbReference>
<dbReference type="GO" id="GO:0035497">
    <property type="term" value="F:cAMP response element binding"/>
    <property type="evidence" value="ECO:0007669"/>
    <property type="project" value="TreeGrafter"/>
</dbReference>
<evidence type="ECO:0000313" key="13">
    <source>
        <dbReference type="Proteomes" id="UP000694892"/>
    </source>
</evidence>
<dbReference type="PANTHER" id="PTHR46004">
    <property type="entry name" value="CYCLIC AMP RESPONSE ELEMENT-BINDING PROTEIN A"/>
    <property type="match status" value="1"/>
</dbReference>
<evidence type="ECO:0000256" key="4">
    <source>
        <dbReference type="ARBA" id="ARBA00023015"/>
    </source>
</evidence>
<comment type="subcellular location">
    <subcellularLocation>
        <location evidence="2">Endoplasmic reticulum membrane</location>
        <topology evidence="2">Single-pass type II membrane protein</topology>
    </subcellularLocation>
    <subcellularLocation>
        <location evidence="1">Nucleus</location>
    </subcellularLocation>
</comment>
<dbReference type="PRINTS" id="PR00041">
    <property type="entry name" value="LEUZIPPRCREB"/>
</dbReference>
<dbReference type="Proteomes" id="UP000694892">
    <property type="component" value="Chromosome 4S"/>
</dbReference>
<dbReference type="GO" id="GO:0006986">
    <property type="term" value="P:response to unfolded protein"/>
    <property type="evidence" value="ECO:0007669"/>
    <property type="project" value="UniProtKB-KW"/>
</dbReference>
<accession>A0A974D048</accession>
<feature type="compositionally biased region" description="Pro residues" evidence="10">
    <location>
        <begin position="148"/>
        <end position="157"/>
    </location>
</feature>
<evidence type="ECO:0000256" key="2">
    <source>
        <dbReference type="ARBA" id="ARBA00004648"/>
    </source>
</evidence>